<dbReference type="EMBL" id="JBHSMJ010000006">
    <property type="protein sequence ID" value="MFC5447304.1"/>
    <property type="molecule type" value="Genomic_DNA"/>
</dbReference>
<evidence type="ECO:0008006" key="4">
    <source>
        <dbReference type="Google" id="ProtNLM"/>
    </source>
</evidence>
<feature type="region of interest" description="Disordered" evidence="1">
    <location>
        <begin position="1"/>
        <end position="45"/>
    </location>
</feature>
<evidence type="ECO:0000256" key="1">
    <source>
        <dbReference type="SAM" id="MobiDB-lite"/>
    </source>
</evidence>
<protein>
    <recommendedName>
        <fullName evidence="4">Small acid-soluble spore protein P</fullName>
    </recommendedName>
</protein>
<proteinExistence type="predicted"/>
<dbReference type="Proteomes" id="UP001596044">
    <property type="component" value="Unassembled WGS sequence"/>
</dbReference>
<comment type="caution">
    <text evidence="2">The sequence shown here is derived from an EMBL/GenBank/DDBJ whole genome shotgun (WGS) entry which is preliminary data.</text>
</comment>
<gene>
    <name evidence="2" type="ORF">ACFPOG_03475</name>
</gene>
<sequence length="45" mass="5072">MSRKKGRNLDAINQSTIDHSKQSSRMQQNLDSTEPGHHPSNRPSV</sequence>
<feature type="compositionally biased region" description="Polar residues" evidence="1">
    <location>
        <begin position="11"/>
        <end position="32"/>
    </location>
</feature>
<reference evidence="3" key="1">
    <citation type="journal article" date="2019" name="Int. J. Syst. Evol. Microbiol.">
        <title>The Global Catalogue of Microorganisms (GCM) 10K type strain sequencing project: providing services to taxonomists for standard genome sequencing and annotation.</title>
        <authorList>
            <consortium name="The Broad Institute Genomics Platform"/>
            <consortium name="The Broad Institute Genome Sequencing Center for Infectious Disease"/>
            <person name="Wu L."/>
            <person name="Ma J."/>
        </authorList>
    </citation>
    <scope>NUCLEOTIDE SEQUENCE [LARGE SCALE GENOMIC DNA]</scope>
    <source>
        <strain evidence="3">KACC 11904</strain>
    </source>
</reference>
<organism evidence="2 3">
    <name type="scientific">Paenibacillus aestuarii</name>
    <dbReference type="NCBI Taxonomy" id="516965"/>
    <lineage>
        <taxon>Bacteria</taxon>
        <taxon>Bacillati</taxon>
        <taxon>Bacillota</taxon>
        <taxon>Bacilli</taxon>
        <taxon>Bacillales</taxon>
        <taxon>Paenibacillaceae</taxon>
        <taxon>Paenibacillus</taxon>
    </lineage>
</organism>
<name>A0ABW0K1L2_9BACL</name>
<evidence type="ECO:0000313" key="3">
    <source>
        <dbReference type="Proteomes" id="UP001596044"/>
    </source>
</evidence>
<keyword evidence="3" id="KW-1185">Reference proteome</keyword>
<evidence type="ECO:0000313" key="2">
    <source>
        <dbReference type="EMBL" id="MFC5447304.1"/>
    </source>
</evidence>
<accession>A0ABW0K1L2</accession>
<dbReference type="RefSeq" id="WP_270884337.1">
    <property type="nucleotide sequence ID" value="NZ_JAQFVF010000068.1"/>
</dbReference>